<comment type="caution">
    <text evidence="6">The sequence shown here is derived from an EMBL/GenBank/DDBJ whole genome shotgun (WGS) entry which is preliminary data.</text>
</comment>
<dbReference type="Proteomes" id="UP000589085">
    <property type="component" value="Unassembled WGS sequence"/>
</dbReference>
<sequence>MAGIPSEDRYREILSLVRARGYVANEELAQRLRVAVQTIRRDVNHLAGIGQLTRHHGGAGLVSSIENIAYAERQVLNRREKEAIGQIAAREIPDQSSLFINIGTTTEAFARALLHHQGLRVITNNLHVASTLAPRSSFRVVVAGGTVRSHDGGITGPTATAMIDQYRADFGVIGISGIEEDGTLLDFDLDEIELARTIMRNARTVFLLADHTKFGRRPMGRVGHLSDVQALFTDRPPPPSVRAVLAQHQVALHVSGQTPKEMF</sequence>
<evidence type="ECO:0000259" key="5">
    <source>
        <dbReference type="PROSITE" id="PS51000"/>
    </source>
</evidence>
<dbReference type="Gene3D" id="1.10.10.10">
    <property type="entry name" value="Winged helix-like DNA-binding domain superfamily/Winged helix DNA-binding domain"/>
    <property type="match status" value="1"/>
</dbReference>
<evidence type="ECO:0000256" key="4">
    <source>
        <dbReference type="ARBA" id="ARBA00023163"/>
    </source>
</evidence>
<dbReference type="InterPro" id="IPR001034">
    <property type="entry name" value="DeoR_HTH"/>
</dbReference>
<keyword evidence="4" id="KW-0804">Transcription</keyword>
<accession>A0A7W4IDP3</accession>
<dbReference type="Pfam" id="PF08220">
    <property type="entry name" value="HTH_DeoR"/>
    <property type="match status" value="1"/>
</dbReference>
<protein>
    <submittedName>
        <fullName evidence="6">DeoR/GlpR transcriptional regulator</fullName>
    </submittedName>
</protein>
<dbReference type="InterPro" id="IPR014036">
    <property type="entry name" value="DeoR-like_C"/>
</dbReference>
<dbReference type="EMBL" id="JABEQJ010000014">
    <property type="protein sequence ID" value="MBB2160877.1"/>
    <property type="molecule type" value="Genomic_DNA"/>
</dbReference>
<dbReference type="InterPro" id="IPR037171">
    <property type="entry name" value="NagB/RpiA_transferase-like"/>
</dbReference>
<dbReference type="SUPFAM" id="SSF46785">
    <property type="entry name" value="Winged helix' DNA-binding domain"/>
    <property type="match status" value="1"/>
</dbReference>
<evidence type="ECO:0000256" key="1">
    <source>
        <dbReference type="ARBA" id="ARBA00022491"/>
    </source>
</evidence>
<dbReference type="PRINTS" id="PR00037">
    <property type="entry name" value="HTHLACR"/>
</dbReference>
<dbReference type="SMART" id="SM01134">
    <property type="entry name" value="DeoRC"/>
    <property type="match status" value="1"/>
</dbReference>
<dbReference type="PANTHER" id="PTHR30363">
    <property type="entry name" value="HTH-TYPE TRANSCRIPTIONAL REGULATOR SRLR-RELATED"/>
    <property type="match status" value="1"/>
</dbReference>
<dbReference type="SMART" id="SM00420">
    <property type="entry name" value="HTH_DEOR"/>
    <property type="match status" value="1"/>
</dbReference>
<evidence type="ECO:0000313" key="6">
    <source>
        <dbReference type="EMBL" id="MBB2160877.1"/>
    </source>
</evidence>
<keyword evidence="3" id="KW-0238">DNA-binding</keyword>
<evidence type="ECO:0000313" key="7">
    <source>
        <dbReference type="Proteomes" id="UP000589085"/>
    </source>
</evidence>
<name>A0A7W4IDP3_9PROT</name>
<evidence type="ECO:0000256" key="3">
    <source>
        <dbReference type="ARBA" id="ARBA00023125"/>
    </source>
</evidence>
<dbReference type="Gene3D" id="3.30.750.70">
    <property type="entry name" value="4-hydroxybutyrate coenzyme like domains"/>
    <property type="match status" value="1"/>
</dbReference>
<keyword evidence="1" id="KW-0678">Repressor</keyword>
<reference evidence="6 7" key="1">
    <citation type="submission" date="2020-04" db="EMBL/GenBank/DDBJ databases">
        <title>Description of novel Gluconacetobacter.</title>
        <authorList>
            <person name="Sombolestani A."/>
        </authorList>
    </citation>
    <scope>NUCLEOTIDE SEQUENCE [LARGE SCALE GENOMIC DNA]</scope>
    <source>
        <strain evidence="6 7">LMG 19747</strain>
    </source>
</reference>
<dbReference type="InterPro" id="IPR050313">
    <property type="entry name" value="Carb_Metab_HTH_regulators"/>
</dbReference>
<dbReference type="GO" id="GO:0003677">
    <property type="term" value="F:DNA binding"/>
    <property type="evidence" value="ECO:0007669"/>
    <property type="project" value="UniProtKB-KW"/>
</dbReference>
<gene>
    <name evidence="6" type="ORF">HLH48_11955</name>
</gene>
<proteinExistence type="predicted"/>
<dbReference type="InterPro" id="IPR036390">
    <property type="entry name" value="WH_DNA-bd_sf"/>
</dbReference>
<dbReference type="GO" id="GO:0003700">
    <property type="term" value="F:DNA-binding transcription factor activity"/>
    <property type="evidence" value="ECO:0007669"/>
    <property type="project" value="InterPro"/>
</dbReference>
<dbReference type="PANTHER" id="PTHR30363:SF4">
    <property type="entry name" value="GLYCEROL-3-PHOSPHATE REGULON REPRESSOR"/>
    <property type="match status" value="1"/>
</dbReference>
<dbReference type="PROSITE" id="PS51000">
    <property type="entry name" value="HTH_DEOR_2"/>
    <property type="match status" value="1"/>
</dbReference>
<dbReference type="AlphaFoldDB" id="A0A7W4IDP3"/>
<dbReference type="Pfam" id="PF00455">
    <property type="entry name" value="DeoRC"/>
    <property type="match status" value="1"/>
</dbReference>
<keyword evidence="2" id="KW-0805">Transcription regulation</keyword>
<dbReference type="RefSeq" id="WP_182997733.1">
    <property type="nucleotide sequence ID" value="NZ_JABEQJ010000014.1"/>
</dbReference>
<dbReference type="InterPro" id="IPR018356">
    <property type="entry name" value="Tscrpt_reg_HTH_DeoR_CS"/>
</dbReference>
<feature type="domain" description="HTH deoR-type" evidence="5">
    <location>
        <begin position="6"/>
        <end position="61"/>
    </location>
</feature>
<organism evidence="6 7">
    <name type="scientific">Gluconacetobacter sacchari</name>
    <dbReference type="NCBI Taxonomy" id="92759"/>
    <lineage>
        <taxon>Bacteria</taxon>
        <taxon>Pseudomonadati</taxon>
        <taxon>Pseudomonadota</taxon>
        <taxon>Alphaproteobacteria</taxon>
        <taxon>Acetobacterales</taxon>
        <taxon>Acetobacteraceae</taxon>
        <taxon>Gluconacetobacter</taxon>
    </lineage>
</organism>
<dbReference type="PROSITE" id="PS00894">
    <property type="entry name" value="HTH_DEOR_1"/>
    <property type="match status" value="1"/>
</dbReference>
<dbReference type="InterPro" id="IPR036388">
    <property type="entry name" value="WH-like_DNA-bd_sf"/>
</dbReference>
<dbReference type="SUPFAM" id="SSF100950">
    <property type="entry name" value="NagB/RpiA/CoA transferase-like"/>
    <property type="match status" value="1"/>
</dbReference>
<evidence type="ECO:0000256" key="2">
    <source>
        <dbReference type="ARBA" id="ARBA00023015"/>
    </source>
</evidence>